<keyword evidence="2" id="KW-1185">Reference proteome</keyword>
<dbReference type="Proteomes" id="UP000030655">
    <property type="component" value="Unassembled WGS sequence"/>
</dbReference>
<accession>A0A059F5P8</accession>
<evidence type="ECO:0000313" key="1">
    <source>
        <dbReference type="EMBL" id="KCZ82329.1"/>
    </source>
</evidence>
<dbReference type="AlphaFoldDB" id="A0A059F5P8"/>
<gene>
    <name evidence="1" type="ORF">H312_00352</name>
</gene>
<proteinExistence type="predicted"/>
<name>A0A059F5P8_9MICR</name>
<reference evidence="1 2" key="2">
    <citation type="submission" date="2014-03" db="EMBL/GenBank/DDBJ databases">
        <title>The Genome Sequence of Anncaliia algerae insect isolate PRA339.</title>
        <authorList>
            <consortium name="The Broad Institute Genome Sequencing Platform"/>
            <consortium name="The Broad Institute Genome Sequencing Center for Infectious Disease"/>
            <person name="Cuomo C."/>
            <person name="Becnel J."/>
            <person name="Sanscrainte N."/>
            <person name="Walker B."/>
            <person name="Young S.K."/>
            <person name="Zeng Q."/>
            <person name="Gargeya S."/>
            <person name="Fitzgerald M."/>
            <person name="Haas B."/>
            <person name="Abouelleil A."/>
            <person name="Alvarado L."/>
            <person name="Arachchi H.M."/>
            <person name="Berlin A.M."/>
            <person name="Chapman S.B."/>
            <person name="Dewar J."/>
            <person name="Goldberg J."/>
            <person name="Griggs A."/>
            <person name="Gujja S."/>
            <person name="Hansen M."/>
            <person name="Howarth C."/>
            <person name="Imamovic A."/>
            <person name="Larimer J."/>
            <person name="McCowan C."/>
            <person name="Murphy C."/>
            <person name="Neiman D."/>
            <person name="Pearson M."/>
            <person name="Priest M."/>
            <person name="Roberts A."/>
            <person name="Saif S."/>
            <person name="Shea T."/>
            <person name="Sisk P."/>
            <person name="Sykes S."/>
            <person name="Wortman J."/>
            <person name="Nusbaum C."/>
            <person name="Birren B."/>
        </authorList>
    </citation>
    <scope>NUCLEOTIDE SEQUENCE [LARGE SCALE GENOMIC DNA]</scope>
    <source>
        <strain evidence="1 2">PRA339</strain>
    </source>
</reference>
<evidence type="ECO:0000313" key="2">
    <source>
        <dbReference type="Proteomes" id="UP000030655"/>
    </source>
</evidence>
<evidence type="ECO:0008006" key="3">
    <source>
        <dbReference type="Google" id="ProtNLM"/>
    </source>
</evidence>
<dbReference type="VEuPathDB" id="MicrosporidiaDB:H312_00352"/>
<dbReference type="STRING" id="1288291.A0A059F5P8"/>
<reference evidence="2" key="1">
    <citation type="submission" date="2013-02" db="EMBL/GenBank/DDBJ databases">
        <authorList>
            <consortium name="The Broad Institute Genome Sequencing Platform"/>
            <person name="Cuomo C."/>
            <person name="Becnel J."/>
            <person name="Sanscrainte N."/>
            <person name="Walker B."/>
            <person name="Young S.K."/>
            <person name="Zeng Q."/>
            <person name="Gargeya S."/>
            <person name="Fitzgerald M."/>
            <person name="Haas B."/>
            <person name="Abouelleil A."/>
            <person name="Alvarado L."/>
            <person name="Arachchi H.M."/>
            <person name="Berlin A.M."/>
            <person name="Chapman S.B."/>
            <person name="Dewar J."/>
            <person name="Goldberg J."/>
            <person name="Griggs A."/>
            <person name="Gujja S."/>
            <person name="Hansen M."/>
            <person name="Howarth C."/>
            <person name="Imamovic A."/>
            <person name="Larimer J."/>
            <person name="McCowan C."/>
            <person name="Murphy C."/>
            <person name="Neiman D."/>
            <person name="Pearson M."/>
            <person name="Priest M."/>
            <person name="Roberts A."/>
            <person name="Saif S."/>
            <person name="Shea T."/>
            <person name="Sisk P."/>
            <person name="Sykes S."/>
            <person name="Wortman J."/>
            <person name="Nusbaum C."/>
            <person name="Birren B."/>
        </authorList>
    </citation>
    <scope>NUCLEOTIDE SEQUENCE [LARGE SCALE GENOMIC DNA]</scope>
    <source>
        <strain evidence="2">PRA339</strain>
    </source>
</reference>
<protein>
    <recommendedName>
        <fullName evidence="3">Symplekin C-terminal domain-containing protein</fullName>
    </recommendedName>
</protein>
<dbReference type="OrthoDB" id="331600at2759"/>
<dbReference type="EMBL" id="KK365131">
    <property type="protein sequence ID" value="KCZ82329.1"/>
    <property type="molecule type" value="Genomic_DNA"/>
</dbReference>
<sequence length="575" mass="68975">MIINNLEESIVELFNLFCNSDWKEKLKILLDLKKTLDVENSVMILSFLLEINSLQQIKVPLSSFHALNDTFNDLKICLSDMLPNECKHLLKELNEFELCEMREEEAKTFNENEYLIKIIMESLITFSAKEIEQLINIYFEPYAFEFVNQTNLFEYFLKKIDQSKFLGIKEREFIYKSLRKEEVEDLLSFLEKSKVKEEIIYSLYLYNPMVYDCLIKFIINFQISDLYDFLPKIDENYLLSKDVESSLLINVLLNRPLLFDKTVNFITKEVFEENKDEFIKLISNNFELLENKINLFPFSFLDHLKIADKHISFFSKIIDNFDYYSKIDNSELNQYLQKQSVEKIIEVFEIILKKQTERRKEFVNYFIQSTLLNSELKEYFLKNLDETYFYSLLPYHKREKQLEGISKYLTDKISLNYFLKVFSLGELFYFSHYINDIHQAKNAIQLCIDHPQFSENTLLFAIPKMETEKLPCLCMWSLIISYLKLKNRKLFIPIMIRFTKKEIWNNKQLLQGYYKMLELLSFEALEVLKAIDPDSVYLLLKNNRTILRTCREYFEKNDVSDYQMNILKDVVYSIK</sequence>
<organism evidence="1 2">
    <name type="scientific">Anncaliia algerae PRA339</name>
    <dbReference type="NCBI Taxonomy" id="1288291"/>
    <lineage>
        <taxon>Eukaryota</taxon>
        <taxon>Fungi</taxon>
        <taxon>Fungi incertae sedis</taxon>
        <taxon>Microsporidia</taxon>
        <taxon>Tubulinosematoidea</taxon>
        <taxon>Tubulinosematidae</taxon>
        <taxon>Anncaliia</taxon>
    </lineage>
</organism>
<dbReference type="HOGENOM" id="CLU_474039_0_0_1"/>